<dbReference type="InterPro" id="IPR014710">
    <property type="entry name" value="RmlC-like_jellyroll"/>
</dbReference>
<evidence type="ECO:0000313" key="3">
    <source>
        <dbReference type="Proteomes" id="UP001295684"/>
    </source>
</evidence>
<feature type="domain" description="Cyclic nucleotide-binding" evidence="1">
    <location>
        <begin position="355"/>
        <end position="464"/>
    </location>
</feature>
<reference evidence="2" key="1">
    <citation type="submission" date="2023-07" db="EMBL/GenBank/DDBJ databases">
        <authorList>
            <consortium name="AG Swart"/>
            <person name="Singh M."/>
            <person name="Singh A."/>
            <person name="Seah K."/>
            <person name="Emmerich C."/>
        </authorList>
    </citation>
    <scope>NUCLEOTIDE SEQUENCE</scope>
    <source>
        <strain evidence="2">DP1</strain>
    </source>
</reference>
<dbReference type="InterPro" id="IPR050503">
    <property type="entry name" value="cAMP-dep_PK_reg_su-like"/>
</dbReference>
<dbReference type="PROSITE" id="PS50042">
    <property type="entry name" value="CNMP_BINDING_3"/>
    <property type="match status" value="2"/>
</dbReference>
<comment type="caution">
    <text evidence="2">The sequence shown here is derived from an EMBL/GenBank/DDBJ whole genome shotgun (WGS) entry which is preliminary data.</text>
</comment>
<organism evidence="2 3">
    <name type="scientific">Euplotes crassus</name>
    <dbReference type="NCBI Taxonomy" id="5936"/>
    <lineage>
        <taxon>Eukaryota</taxon>
        <taxon>Sar</taxon>
        <taxon>Alveolata</taxon>
        <taxon>Ciliophora</taxon>
        <taxon>Intramacronucleata</taxon>
        <taxon>Spirotrichea</taxon>
        <taxon>Hypotrichia</taxon>
        <taxon>Euplotida</taxon>
        <taxon>Euplotidae</taxon>
        <taxon>Moneuplotes</taxon>
    </lineage>
</organism>
<dbReference type="InterPro" id="IPR018490">
    <property type="entry name" value="cNMP-bd_dom_sf"/>
</dbReference>
<dbReference type="PANTHER" id="PTHR11635:SF152">
    <property type="entry name" value="CAMP-DEPENDENT PROTEIN KINASE TYPE I REGULATORY SUBUNIT-RELATED"/>
    <property type="match status" value="1"/>
</dbReference>
<accession>A0AAD1Y6N6</accession>
<dbReference type="SUPFAM" id="SSF51206">
    <property type="entry name" value="cAMP-binding domain-like"/>
    <property type="match status" value="2"/>
</dbReference>
<dbReference type="PANTHER" id="PTHR11635">
    <property type="entry name" value="CAMP-DEPENDENT PROTEIN KINASE REGULATORY CHAIN"/>
    <property type="match status" value="1"/>
</dbReference>
<proteinExistence type="predicted"/>
<dbReference type="InterPro" id="IPR000595">
    <property type="entry name" value="cNMP-bd_dom"/>
</dbReference>
<dbReference type="EMBL" id="CAMPGE010028240">
    <property type="protein sequence ID" value="CAI2385785.1"/>
    <property type="molecule type" value="Genomic_DNA"/>
</dbReference>
<dbReference type="GO" id="GO:0004862">
    <property type="term" value="F:cAMP-dependent protein kinase inhibitor activity"/>
    <property type="evidence" value="ECO:0007669"/>
    <property type="project" value="TreeGrafter"/>
</dbReference>
<dbReference type="AlphaFoldDB" id="A0AAD1Y6N6"/>
<sequence length="632" mass="73132">MKSLHIKTPTYYVNSKEVSPKLTSPDAQMLPNLKFERNNHTTFVSPKMVDQNRLGRNIRKRIKAKSPMNKTYTSIRNPLKKSKKMISDIIPDVKLLTDIGVKKLKDDQKILKVKHKIKNKFLSVDLETKMRSLKSYSPRNKKNTDFVDSKYNKPVKLKKVFSKTKEMSQNVHSFMLKNEGFFSSRDLMSTPKERNIFSARRISQLSRQADTVLSKCNDVKNELDTLKVSKKTLNMRVRNAIFKKFLHKYQTESHYRSDLNRRAVEWRKEQELKKQKEKDKSKDIEPEPLKRDIFQKDLFSNSLIKEDFTTFCRDIFPEIVKKMKLNPFQVCELPVANRNANDEIVLKSWLRNIDFFLLYPELIMDRVCEKLAPVNYREGKVVMGKGDKSEFMIVIYSGDIGIYLQTVKELENTGKEGKCIAQKGAGGVLGEAGLLKEASRGATCIALTDVKALYLSASNYCQIVESFHKSELYKNIEFNKSLDFLKDVNYAKARLLAQSYNSTIFKKGQVVIDANTPVNQLYIVKDGILKVEKKLELRIPNVWPSGYNKWEIRIVKRKVIREIAKISSKQVFGLHELISKTPINCKIICESERAHILTINSTDLFMIMSEEEILASFSSENYLIIPNDLEIQ</sequence>
<dbReference type="GO" id="GO:0030552">
    <property type="term" value="F:cAMP binding"/>
    <property type="evidence" value="ECO:0007669"/>
    <property type="project" value="TreeGrafter"/>
</dbReference>
<protein>
    <recommendedName>
        <fullName evidence="1">Cyclic nucleotide-binding domain-containing protein</fullName>
    </recommendedName>
</protein>
<dbReference type="GO" id="GO:0005952">
    <property type="term" value="C:cAMP-dependent protein kinase complex"/>
    <property type="evidence" value="ECO:0007669"/>
    <property type="project" value="InterPro"/>
</dbReference>
<dbReference type="Pfam" id="PF00027">
    <property type="entry name" value="cNMP_binding"/>
    <property type="match status" value="1"/>
</dbReference>
<dbReference type="Proteomes" id="UP001295684">
    <property type="component" value="Unassembled WGS sequence"/>
</dbReference>
<dbReference type="SMART" id="SM00100">
    <property type="entry name" value="cNMP"/>
    <property type="match status" value="1"/>
</dbReference>
<dbReference type="GO" id="GO:0005829">
    <property type="term" value="C:cytosol"/>
    <property type="evidence" value="ECO:0007669"/>
    <property type="project" value="TreeGrafter"/>
</dbReference>
<feature type="domain" description="Cyclic nucleotide-binding" evidence="1">
    <location>
        <begin position="484"/>
        <end position="582"/>
    </location>
</feature>
<evidence type="ECO:0000313" key="2">
    <source>
        <dbReference type="EMBL" id="CAI2385785.1"/>
    </source>
</evidence>
<dbReference type="CDD" id="cd00038">
    <property type="entry name" value="CAP_ED"/>
    <property type="match status" value="1"/>
</dbReference>
<gene>
    <name evidence="2" type="ORF">ECRASSUSDP1_LOCUS27368</name>
</gene>
<dbReference type="Gene3D" id="2.60.120.10">
    <property type="entry name" value="Jelly Rolls"/>
    <property type="match status" value="2"/>
</dbReference>
<keyword evidence="3" id="KW-1185">Reference proteome</keyword>
<dbReference type="GO" id="GO:0034236">
    <property type="term" value="F:protein kinase A catalytic subunit binding"/>
    <property type="evidence" value="ECO:0007669"/>
    <property type="project" value="TreeGrafter"/>
</dbReference>
<evidence type="ECO:0000259" key="1">
    <source>
        <dbReference type="PROSITE" id="PS50042"/>
    </source>
</evidence>
<name>A0AAD1Y6N6_EUPCR</name>